<dbReference type="Gene3D" id="1.20.1250.20">
    <property type="entry name" value="MFS general substrate transporter like domains"/>
    <property type="match status" value="1"/>
</dbReference>
<evidence type="ECO:0000313" key="8">
    <source>
        <dbReference type="EMBL" id="CAK7229189.1"/>
    </source>
</evidence>
<dbReference type="InterPro" id="IPR010573">
    <property type="entry name" value="MFS_Str1/Tri12-like"/>
</dbReference>
<evidence type="ECO:0000256" key="2">
    <source>
        <dbReference type="ARBA" id="ARBA00022448"/>
    </source>
</evidence>
<evidence type="ECO:0000256" key="5">
    <source>
        <dbReference type="ARBA" id="ARBA00023136"/>
    </source>
</evidence>
<dbReference type="EMBL" id="CAWUHB010000047">
    <property type="protein sequence ID" value="CAK7229189.1"/>
    <property type="molecule type" value="Genomic_DNA"/>
</dbReference>
<feature type="transmembrane region" description="Helical" evidence="6">
    <location>
        <begin position="58"/>
        <end position="85"/>
    </location>
</feature>
<feature type="transmembrane region" description="Helical" evidence="6">
    <location>
        <begin position="390"/>
        <end position="412"/>
    </location>
</feature>
<evidence type="ECO:0000256" key="3">
    <source>
        <dbReference type="ARBA" id="ARBA00022692"/>
    </source>
</evidence>
<protein>
    <recommendedName>
        <fullName evidence="7">Major facilitator superfamily (MFS) profile domain-containing protein</fullName>
    </recommendedName>
</protein>
<feature type="transmembrane region" description="Helical" evidence="6">
    <location>
        <begin position="418"/>
        <end position="441"/>
    </location>
</feature>
<feature type="transmembrane region" description="Helical" evidence="6">
    <location>
        <begin position="254"/>
        <end position="276"/>
    </location>
</feature>
<feature type="transmembrane region" description="Helical" evidence="6">
    <location>
        <begin position="97"/>
        <end position="117"/>
    </location>
</feature>
<comment type="caution">
    <text evidence="8">The sequence shown here is derived from an EMBL/GenBank/DDBJ whole genome shotgun (WGS) entry which is preliminary data.</text>
</comment>
<evidence type="ECO:0000256" key="6">
    <source>
        <dbReference type="SAM" id="Phobius"/>
    </source>
</evidence>
<feature type="transmembrane region" description="Helical" evidence="6">
    <location>
        <begin position="149"/>
        <end position="171"/>
    </location>
</feature>
<dbReference type="SUPFAM" id="SSF103473">
    <property type="entry name" value="MFS general substrate transporter"/>
    <property type="match status" value="1"/>
</dbReference>
<feature type="transmembrane region" description="Helical" evidence="6">
    <location>
        <begin position="282"/>
        <end position="302"/>
    </location>
</feature>
<accession>A0ABP0CAX9</accession>
<dbReference type="PROSITE" id="PS50850">
    <property type="entry name" value="MFS"/>
    <property type="match status" value="1"/>
</dbReference>
<name>A0ABP0CAX9_9PEZI</name>
<evidence type="ECO:0000313" key="9">
    <source>
        <dbReference type="Proteomes" id="UP001642405"/>
    </source>
</evidence>
<dbReference type="Proteomes" id="UP001642405">
    <property type="component" value="Unassembled WGS sequence"/>
</dbReference>
<feature type="transmembrane region" description="Helical" evidence="6">
    <location>
        <begin position="323"/>
        <end position="344"/>
    </location>
</feature>
<comment type="subcellular location">
    <subcellularLocation>
        <location evidence="1">Membrane</location>
        <topology evidence="1">Multi-pass membrane protein</topology>
    </subcellularLocation>
</comment>
<feature type="transmembrane region" description="Helical" evidence="6">
    <location>
        <begin position="209"/>
        <end position="233"/>
    </location>
</feature>
<dbReference type="InterPro" id="IPR036259">
    <property type="entry name" value="MFS_trans_sf"/>
</dbReference>
<keyword evidence="5 6" id="KW-0472">Membrane</keyword>
<feature type="transmembrane region" description="Helical" evidence="6">
    <location>
        <begin position="183"/>
        <end position="203"/>
    </location>
</feature>
<gene>
    <name evidence="8" type="ORF">SCUCBS95973_007136</name>
</gene>
<proteinExistence type="predicted"/>
<evidence type="ECO:0000256" key="1">
    <source>
        <dbReference type="ARBA" id="ARBA00004141"/>
    </source>
</evidence>
<sequence length="579" mass="61440">MTTVADEKAPAQAVLEHDEHGYRDDDLQKCNTFTDQANALAYKGDDSDGKIAWTVKSALAMCFLAALYTASMIMLYFTGAALSYIEKDLGAANTGTWLPVSNTLAIAAVAPFVGYLQDLLGRRYITLAGSVVIMAGLAITGSAKTFGAGVGGMAMCGAGAAVCELTALAGISDIVPVKHRGTFLALMIVMLLPFTPYVLYAQLLSSRSTWRWCMWISLIYNGVVFLGLLFTYFPKAHPRMAGVTKRNVLKQIDYVGAVLSIVGLTIFLVALQAGGYSHPWTSAYVLSQLIVGIVLILAWVVWEWKFAKWPMIPRQLFQGQHTVALSFFVAFVAGINFYSLINFFPLTFSTVYNPDPVEIGLKGLGYGISVTSGAMFFGALLSVKNLHCRWPIATASALMTAFGGALATATPYNAKQTVALGTIAGFGVGGILVPAATLALIVVPDSLLATTAALSLSVRTVGGSIGYTVYFNIFNKKITAALPAYVASAVVGAGLPEADVTEFVTTFLGAEGAAASLSDVPGYTAAIAEAATMASRSAYAYAFKYVWYTSIPFGCLAVIAALFLPSIRKFQTNRVAVTL</sequence>
<feature type="domain" description="Major facilitator superfamily (MFS) profile" evidence="7">
    <location>
        <begin position="58"/>
        <end position="499"/>
    </location>
</feature>
<evidence type="ECO:0000259" key="7">
    <source>
        <dbReference type="PROSITE" id="PS50850"/>
    </source>
</evidence>
<keyword evidence="3 6" id="KW-0812">Transmembrane</keyword>
<reference evidence="8 9" key="1">
    <citation type="submission" date="2024-01" db="EMBL/GenBank/DDBJ databases">
        <authorList>
            <person name="Allen C."/>
            <person name="Tagirdzhanova G."/>
        </authorList>
    </citation>
    <scope>NUCLEOTIDE SEQUENCE [LARGE SCALE GENOMIC DNA]</scope>
</reference>
<dbReference type="PANTHER" id="PTHR23501:SF109">
    <property type="entry name" value="MAJOR FACILITATOR SUPERFAMILY (MFS) PROFILE DOMAIN-CONTAINING PROTEIN-RELATED"/>
    <property type="match status" value="1"/>
</dbReference>
<feature type="transmembrane region" description="Helical" evidence="6">
    <location>
        <begin position="124"/>
        <end position="143"/>
    </location>
</feature>
<evidence type="ECO:0000256" key="4">
    <source>
        <dbReference type="ARBA" id="ARBA00022989"/>
    </source>
</evidence>
<keyword evidence="9" id="KW-1185">Reference proteome</keyword>
<dbReference type="InterPro" id="IPR020846">
    <property type="entry name" value="MFS_dom"/>
</dbReference>
<keyword evidence="2" id="KW-0813">Transport</keyword>
<feature type="transmembrane region" description="Helical" evidence="6">
    <location>
        <begin position="453"/>
        <end position="473"/>
    </location>
</feature>
<dbReference type="Pfam" id="PF06609">
    <property type="entry name" value="TRI12"/>
    <property type="match status" value="1"/>
</dbReference>
<feature type="transmembrane region" description="Helical" evidence="6">
    <location>
        <begin position="364"/>
        <end position="383"/>
    </location>
</feature>
<keyword evidence="4 6" id="KW-1133">Transmembrane helix</keyword>
<dbReference type="PANTHER" id="PTHR23501">
    <property type="entry name" value="MAJOR FACILITATOR SUPERFAMILY"/>
    <property type="match status" value="1"/>
</dbReference>
<organism evidence="8 9">
    <name type="scientific">Sporothrix curviconia</name>
    <dbReference type="NCBI Taxonomy" id="1260050"/>
    <lineage>
        <taxon>Eukaryota</taxon>
        <taxon>Fungi</taxon>
        <taxon>Dikarya</taxon>
        <taxon>Ascomycota</taxon>
        <taxon>Pezizomycotina</taxon>
        <taxon>Sordariomycetes</taxon>
        <taxon>Sordariomycetidae</taxon>
        <taxon>Ophiostomatales</taxon>
        <taxon>Ophiostomataceae</taxon>
        <taxon>Sporothrix</taxon>
    </lineage>
</organism>
<feature type="transmembrane region" description="Helical" evidence="6">
    <location>
        <begin position="545"/>
        <end position="564"/>
    </location>
</feature>